<comment type="caution">
    <text evidence="1">The sequence shown here is derived from an EMBL/GenBank/DDBJ whole genome shotgun (WGS) entry which is preliminary data.</text>
</comment>
<keyword evidence="2" id="KW-1185">Reference proteome</keyword>
<organism evidence="1 2">
    <name type="scientific">Cymbomonas tetramitiformis</name>
    <dbReference type="NCBI Taxonomy" id="36881"/>
    <lineage>
        <taxon>Eukaryota</taxon>
        <taxon>Viridiplantae</taxon>
        <taxon>Chlorophyta</taxon>
        <taxon>Pyramimonadophyceae</taxon>
        <taxon>Pyramimonadales</taxon>
        <taxon>Pyramimonadaceae</taxon>
        <taxon>Cymbomonas</taxon>
    </lineage>
</organism>
<proteinExistence type="predicted"/>
<evidence type="ECO:0000313" key="2">
    <source>
        <dbReference type="Proteomes" id="UP001190700"/>
    </source>
</evidence>
<reference evidence="1 2" key="1">
    <citation type="journal article" date="2015" name="Genome Biol. Evol.">
        <title>Comparative Genomics of a Bacterivorous Green Alga Reveals Evolutionary Causalities and Consequences of Phago-Mixotrophic Mode of Nutrition.</title>
        <authorList>
            <person name="Burns J.A."/>
            <person name="Paasch A."/>
            <person name="Narechania A."/>
            <person name="Kim E."/>
        </authorList>
    </citation>
    <scope>NUCLEOTIDE SEQUENCE [LARGE SCALE GENOMIC DNA]</scope>
    <source>
        <strain evidence="1 2">PLY_AMNH</strain>
    </source>
</reference>
<gene>
    <name evidence="1" type="ORF">CYMTET_30807</name>
</gene>
<dbReference type="Proteomes" id="UP001190700">
    <property type="component" value="Unassembled WGS sequence"/>
</dbReference>
<sequence length="117" mass="12221">MWDALEYIKFCVCLGCELWMLVNNRCCCSSALMMPNAAGVKKSTGIGDTGPAVAGVAGTCVRLPHRSWLQLVLVNLLLLVKPVTLPVAEPVAAAVRAAVGERVIVAHAAEFAGVASS</sequence>
<evidence type="ECO:0000313" key="1">
    <source>
        <dbReference type="EMBL" id="KAK3260221.1"/>
    </source>
</evidence>
<accession>A0AAE0KTI9</accession>
<name>A0AAE0KTI9_9CHLO</name>
<protein>
    <submittedName>
        <fullName evidence="1">Uncharacterized protein</fullName>
    </submittedName>
</protein>
<dbReference type="EMBL" id="LGRX02017991">
    <property type="protein sequence ID" value="KAK3260221.1"/>
    <property type="molecule type" value="Genomic_DNA"/>
</dbReference>
<dbReference type="AlphaFoldDB" id="A0AAE0KTI9"/>